<organism evidence="1 2">
    <name type="scientific">Klebsiella michiganensis (strain ATCC 8724 / DSM 4798 / JCM 20051 / NBRC 3318 / NRRL B-199 / KCTC 1686 / BUCSAV 143 / CCM 1901)</name>
    <dbReference type="NCBI Taxonomy" id="1006551"/>
    <lineage>
        <taxon>Bacteria</taxon>
        <taxon>Pseudomonadati</taxon>
        <taxon>Pseudomonadota</taxon>
        <taxon>Gammaproteobacteria</taxon>
        <taxon>Enterobacterales</taxon>
        <taxon>Enterobacteriaceae</taxon>
        <taxon>Klebsiella/Raoultella group</taxon>
        <taxon>Klebsiella</taxon>
    </lineage>
</organism>
<evidence type="ECO:0000313" key="1">
    <source>
        <dbReference type="EMBL" id="AEX05047.1"/>
    </source>
</evidence>
<dbReference type="EMBL" id="CP003218">
    <property type="protein sequence ID" value="AEX05047.1"/>
    <property type="molecule type" value="Genomic_DNA"/>
</dbReference>
<dbReference type="Proteomes" id="UP000007843">
    <property type="component" value="Chromosome"/>
</dbReference>
<dbReference type="KEGG" id="kox:KOX_16625"/>
<proteinExistence type="predicted"/>
<dbReference type="AlphaFoldDB" id="A0A0H3HC00"/>
<gene>
    <name evidence="1" type="ordered locus">KOX_16625</name>
</gene>
<accession>A0A0H3HC00</accession>
<reference evidence="1 2" key="1">
    <citation type="journal article" date="2012" name="J. Bacteriol.">
        <title>Complete genome sequence of Klebsiella oxytoca KCTC 1686, used in production of 2,3-butanediol.</title>
        <authorList>
            <person name="Shin S.H."/>
            <person name="Kim S."/>
            <person name="Kim J.Y."/>
            <person name="Lee S."/>
            <person name="Um Y."/>
            <person name="Oh M.K."/>
            <person name="Kim Y.R."/>
            <person name="Lee J."/>
            <person name="Yang K.S."/>
        </authorList>
    </citation>
    <scope>NUCLEOTIDE SEQUENCE [LARGE SCALE GENOMIC DNA]</scope>
    <source>
        <strain evidence="2">ATCC 8724 / DSM 4798 / JCM 20051 / NBRC 3318 / NRRL B-199 / KCTC 1686</strain>
    </source>
</reference>
<evidence type="ECO:0000313" key="2">
    <source>
        <dbReference type="Proteomes" id="UP000007843"/>
    </source>
</evidence>
<name>A0A0H3HC00_KLEM8</name>
<dbReference type="HOGENOM" id="CLU_2879952_0_0_6"/>
<sequence>MPLTAGMAATAGMGITRMGAMALMAARPRLDAMVVPAERSLTRPENFIFQAQKSRAIRAGRMP</sequence>
<protein>
    <submittedName>
        <fullName evidence="1">Uncharacterized protein</fullName>
    </submittedName>
</protein>
<dbReference type="PATRIC" id="fig|1006551.4.peg.3335"/>